<dbReference type="PROSITE" id="PS50923">
    <property type="entry name" value="SUSHI"/>
    <property type="match status" value="1"/>
</dbReference>
<feature type="compositionally biased region" description="Polar residues" evidence="3">
    <location>
        <begin position="242"/>
        <end position="252"/>
    </location>
</feature>
<dbReference type="InterPro" id="IPR000436">
    <property type="entry name" value="Sushi_SCR_CCP_dom"/>
</dbReference>
<dbReference type="Proteomes" id="UP000694844">
    <property type="component" value="Chromosome 8"/>
</dbReference>
<evidence type="ECO:0000256" key="2">
    <source>
        <dbReference type="PROSITE-ProRule" id="PRU00302"/>
    </source>
</evidence>
<feature type="compositionally biased region" description="Polar residues" evidence="3">
    <location>
        <begin position="266"/>
        <end position="278"/>
    </location>
</feature>
<dbReference type="Pfam" id="PF00084">
    <property type="entry name" value="Sushi"/>
    <property type="match status" value="1"/>
</dbReference>
<reference evidence="7" key="1">
    <citation type="submission" date="2025-08" db="UniProtKB">
        <authorList>
            <consortium name="RefSeq"/>
        </authorList>
    </citation>
    <scope>IDENTIFICATION</scope>
    <source>
        <tissue evidence="7">Whole sample</tissue>
    </source>
</reference>
<dbReference type="OrthoDB" id="6201311at2759"/>
<dbReference type="GeneID" id="111109356"/>
<keyword evidence="6" id="KW-1185">Reference proteome</keyword>
<sequence>MSSTPTISTGNQFTTEDTATSTPVQFSTNPDTSTSTSAVSTFILYDTLLNKVSTTSEITPMNATSSVSITVMNSTRLTSTRVSTSSILSSICKIPSVSGGLAVPTGTTNSTIIISCFSGFNIQGASVLQCVNGSWNFKIPTCFRESHLKTDVHNKIDVNDIGMPTWLLWTLCAVLGLFGLLLLCCMLYICLKMCGCTTESFMGFNQVHPYATRRACCTCCRDGFYYDDGEFFQRHRNRQLQRNTDPTFSLPNEKSARGQSRRIRTLSDSGLSSQQPVSPETDRKLIVKVRRKSRAKSISTWLPHSHPMRNINTSTK</sequence>
<keyword evidence="1" id="KW-1015">Disulfide bond</keyword>
<evidence type="ECO:0000256" key="1">
    <source>
        <dbReference type="ARBA" id="ARBA00023157"/>
    </source>
</evidence>
<dbReference type="Gene3D" id="2.10.70.10">
    <property type="entry name" value="Complement Module, domain 1"/>
    <property type="match status" value="1"/>
</dbReference>
<evidence type="ECO:0000313" key="6">
    <source>
        <dbReference type="Proteomes" id="UP000694844"/>
    </source>
</evidence>
<dbReference type="KEGG" id="cvn:111109356"/>
<dbReference type="SMART" id="SM00032">
    <property type="entry name" value="CCP"/>
    <property type="match status" value="1"/>
</dbReference>
<comment type="caution">
    <text evidence="2">Lacks conserved residue(s) required for the propagation of feature annotation.</text>
</comment>
<evidence type="ECO:0000313" key="7">
    <source>
        <dbReference type="RefSeq" id="XP_022301143.1"/>
    </source>
</evidence>
<keyword evidence="4" id="KW-0812">Transmembrane</keyword>
<dbReference type="InterPro" id="IPR035976">
    <property type="entry name" value="Sushi/SCR/CCP_sf"/>
</dbReference>
<feature type="transmembrane region" description="Helical" evidence="4">
    <location>
        <begin position="166"/>
        <end position="191"/>
    </location>
</feature>
<dbReference type="AlphaFoldDB" id="A0A8B8BD66"/>
<feature type="domain" description="Sushi" evidence="5">
    <location>
        <begin position="90"/>
        <end position="144"/>
    </location>
</feature>
<evidence type="ECO:0000256" key="4">
    <source>
        <dbReference type="SAM" id="Phobius"/>
    </source>
</evidence>
<proteinExistence type="predicted"/>
<protein>
    <submittedName>
        <fullName evidence="7">Uncharacterized protein LOC111109356</fullName>
    </submittedName>
</protein>
<name>A0A8B8BD66_CRAVI</name>
<accession>A0A8B8BD66</accession>
<evidence type="ECO:0000256" key="3">
    <source>
        <dbReference type="SAM" id="MobiDB-lite"/>
    </source>
</evidence>
<evidence type="ECO:0000259" key="5">
    <source>
        <dbReference type="PROSITE" id="PS50923"/>
    </source>
</evidence>
<keyword evidence="4" id="KW-0472">Membrane</keyword>
<dbReference type="CDD" id="cd00033">
    <property type="entry name" value="CCP"/>
    <property type="match status" value="1"/>
</dbReference>
<dbReference type="RefSeq" id="XP_022301143.1">
    <property type="nucleotide sequence ID" value="XM_022445435.1"/>
</dbReference>
<feature type="region of interest" description="Disordered" evidence="3">
    <location>
        <begin position="1"/>
        <end position="35"/>
    </location>
</feature>
<keyword evidence="2" id="KW-0768">Sushi</keyword>
<keyword evidence="4" id="KW-1133">Transmembrane helix</keyword>
<feature type="region of interest" description="Disordered" evidence="3">
    <location>
        <begin position="296"/>
        <end position="316"/>
    </location>
</feature>
<organism evidence="6 7">
    <name type="scientific">Crassostrea virginica</name>
    <name type="common">Eastern oyster</name>
    <dbReference type="NCBI Taxonomy" id="6565"/>
    <lineage>
        <taxon>Eukaryota</taxon>
        <taxon>Metazoa</taxon>
        <taxon>Spiralia</taxon>
        <taxon>Lophotrochozoa</taxon>
        <taxon>Mollusca</taxon>
        <taxon>Bivalvia</taxon>
        <taxon>Autobranchia</taxon>
        <taxon>Pteriomorphia</taxon>
        <taxon>Ostreida</taxon>
        <taxon>Ostreoidea</taxon>
        <taxon>Ostreidae</taxon>
        <taxon>Crassostrea</taxon>
    </lineage>
</organism>
<gene>
    <name evidence="7" type="primary">LOC111109356</name>
</gene>
<feature type="region of interest" description="Disordered" evidence="3">
    <location>
        <begin position="242"/>
        <end position="284"/>
    </location>
</feature>
<dbReference type="SUPFAM" id="SSF57535">
    <property type="entry name" value="Complement control module/SCR domain"/>
    <property type="match status" value="1"/>
</dbReference>